<organism evidence="2 3">
    <name type="scientific">Adhaeribacter rhizoryzae</name>
    <dbReference type="NCBI Taxonomy" id="2607907"/>
    <lineage>
        <taxon>Bacteria</taxon>
        <taxon>Pseudomonadati</taxon>
        <taxon>Bacteroidota</taxon>
        <taxon>Cytophagia</taxon>
        <taxon>Cytophagales</taxon>
        <taxon>Hymenobacteraceae</taxon>
        <taxon>Adhaeribacter</taxon>
    </lineage>
</organism>
<dbReference type="AlphaFoldDB" id="A0A5M6DNH5"/>
<protein>
    <recommendedName>
        <fullName evidence="4">Fibronectin type III domain-containing protein</fullName>
    </recommendedName>
</protein>
<evidence type="ECO:0008006" key="4">
    <source>
        <dbReference type="Google" id="ProtNLM"/>
    </source>
</evidence>
<keyword evidence="1" id="KW-0732">Signal</keyword>
<dbReference type="Gene3D" id="2.60.40.10">
    <property type="entry name" value="Immunoglobulins"/>
    <property type="match status" value="1"/>
</dbReference>
<name>A0A5M6DNH5_9BACT</name>
<dbReference type="RefSeq" id="WP_150087720.1">
    <property type="nucleotide sequence ID" value="NZ_VWSF01000004.1"/>
</dbReference>
<accession>A0A5M6DNH5</accession>
<keyword evidence="3" id="KW-1185">Reference proteome</keyword>
<comment type="caution">
    <text evidence="2">The sequence shown here is derived from an EMBL/GenBank/DDBJ whole genome shotgun (WGS) entry which is preliminary data.</text>
</comment>
<gene>
    <name evidence="2" type="ORF">F0145_07600</name>
</gene>
<proteinExistence type="predicted"/>
<evidence type="ECO:0000313" key="3">
    <source>
        <dbReference type="Proteomes" id="UP000323426"/>
    </source>
</evidence>
<feature type="signal peptide" evidence="1">
    <location>
        <begin position="1"/>
        <end position="23"/>
    </location>
</feature>
<feature type="chain" id="PRO_5024404532" description="Fibronectin type III domain-containing protein" evidence="1">
    <location>
        <begin position="24"/>
        <end position="359"/>
    </location>
</feature>
<dbReference type="EMBL" id="VWSF01000004">
    <property type="protein sequence ID" value="KAA5547802.1"/>
    <property type="molecule type" value="Genomic_DNA"/>
</dbReference>
<evidence type="ECO:0000256" key="1">
    <source>
        <dbReference type="SAM" id="SignalP"/>
    </source>
</evidence>
<dbReference type="InterPro" id="IPR013783">
    <property type="entry name" value="Ig-like_fold"/>
</dbReference>
<reference evidence="2 3" key="1">
    <citation type="submission" date="2019-09" db="EMBL/GenBank/DDBJ databases">
        <title>Genome sequence and assembly of Adhaeribacter sp.</title>
        <authorList>
            <person name="Chhetri G."/>
        </authorList>
    </citation>
    <scope>NUCLEOTIDE SEQUENCE [LARGE SCALE GENOMIC DNA]</scope>
    <source>
        <strain evidence="2 3">DK36</strain>
    </source>
</reference>
<dbReference type="Proteomes" id="UP000323426">
    <property type="component" value="Unassembled WGS sequence"/>
</dbReference>
<evidence type="ECO:0000313" key="2">
    <source>
        <dbReference type="EMBL" id="KAA5547802.1"/>
    </source>
</evidence>
<sequence>MIFANKCTIAAIFVFIMVCHFSAAQVPNNDIDKRLELKVNSPAFLSNTTDCTVDWACVDESLTGKCIEYHNDQWFWFKTNQAGKYYININGQQCRDTRGVQLVVIDGVPCQPKTYKILSCTSLATQDDIFVELEALPANHSYLINIDGYLKDFCSFQIQVSTQPRGLPVQPMKDKALTTSKIVEDVVQLAWTITEDLSEQIQGFQIFRRKDTESRFSEIKTMPHEKNTFGGSKLSYSLTDTVQASGIYFYKIIAAEPDGVNLLLSETSVNYSTLNHLKTNPTDYITLNLDYKIGTPISLYIYDANSKRLLNKVDFSFKEQDRQLKYYVGTFKSRGISAIDVRIIDNSKKVSRTKFFSLN</sequence>